<name>A0A1T1NST4_9XANT</name>
<reference evidence="1 2" key="1">
    <citation type="submission" date="2015-12" db="EMBL/GenBank/DDBJ databases">
        <authorList>
            <person name="Shamseldin A."/>
            <person name="Moawad H."/>
            <person name="Abd El-Rahim W.M."/>
            <person name="Sadowsky M.J."/>
        </authorList>
    </citation>
    <scope>NUCLEOTIDE SEQUENCE [LARGE SCALE GENOMIC DNA]</scope>
    <source>
        <strain evidence="1 2">LMG9050</strain>
    </source>
</reference>
<dbReference type="EMBL" id="LOJW01000050">
    <property type="protein sequence ID" value="OOW66421.1"/>
    <property type="molecule type" value="Genomic_DNA"/>
</dbReference>
<dbReference type="RefSeq" id="WP_078564959.1">
    <property type="nucleotide sequence ID" value="NZ_LOJW01000050.1"/>
</dbReference>
<gene>
    <name evidence="1" type="ORF">Xmlh_19320</name>
</gene>
<comment type="caution">
    <text evidence="1">The sequence shown here is derived from an EMBL/GenBank/DDBJ whole genome shotgun (WGS) entry which is preliminary data.</text>
</comment>
<evidence type="ECO:0000313" key="1">
    <source>
        <dbReference type="EMBL" id="OOW66421.1"/>
    </source>
</evidence>
<accession>A0A1T1NST4</accession>
<organism evidence="1 2">
    <name type="scientific">Xanthomonas axonopodis pv. melhusii</name>
    <dbReference type="NCBI Taxonomy" id="487834"/>
    <lineage>
        <taxon>Bacteria</taxon>
        <taxon>Pseudomonadati</taxon>
        <taxon>Pseudomonadota</taxon>
        <taxon>Gammaproteobacteria</taxon>
        <taxon>Lysobacterales</taxon>
        <taxon>Lysobacteraceae</taxon>
        <taxon>Xanthomonas</taxon>
    </lineage>
</organism>
<dbReference type="AlphaFoldDB" id="A0A1T1NST4"/>
<sequence length="153" mass="17271">MSDDDARRQLQRLAVLARVRDLQTRKASLVLQGTLRESRRAHALEQASQQRVHAVTDWKQRAANGLLQLDTYQVALQVEAAVHAEHIQASLEADVCDASVDIDRAAHRGASAQERAVDERHRRLSEQTLHERERAESDTSAELWLARRACNGH</sequence>
<proteinExistence type="predicted"/>
<protein>
    <submittedName>
        <fullName evidence="1">Uncharacterized protein</fullName>
    </submittedName>
</protein>
<dbReference type="Proteomes" id="UP000190559">
    <property type="component" value="Unassembled WGS sequence"/>
</dbReference>
<evidence type="ECO:0000313" key="2">
    <source>
        <dbReference type="Proteomes" id="UP000190559"/>
    </source>
</evidence>